<dbReference type="AlphaFoldDB" id="A0A9P3GF87"/>
<comment type="caution">
    <text evidence="1">The sequence shown here is derived from an EMBL/GenBank/DDBJ whole genome shotgun (WGS) entry which is preliminary data.</text>
</comment>
<keyword evidence="2" id="KW-1185">Reference proteome</keyword>
<organism evidence="1 2">
    <name type="scientific">Phanerochaete sordida</name>
    <dbReference type="NCBI Taxonomy" id="48140"/>
    <lineage>
        <taxon>Eukaryota</taxon>
        <taxon>Fungi</taxon>
        <taxon>Dikarya</taxon>
        <taxon>Basidiomycota</taxon>
        <taxon>Agaricomycotina</taxon>
        <taxon>Agaricomycetes</taxon>
        <taxon>Polyporales</taxon>
        <taxon>Phanerochaetaceae</taxon>
        <taxon>Phanerochaete</taxon>
    </lineage>
</organism>
<name>A0A9P3GF87_9APHY</name>
<dbReference type="EMBL" id="BPQB01000034">
    <property type="protein sequence ID" value="GJE93755.1"/>
    <property type="molecule type" value="Genomic_DNA"/>
</dbReference>
<evidence type="ECO:0000313" key="1">
    <source>
        <dbReference type="EMBL" id="GJE93755.1"/>
    </source>
</evidence>
<sequence>MVFRDVTDRAWRVTCEAAFSDFLAYFSPCETVVAVGCRHRRITTPAEQNFDRKLRKRCHGAGPNVVTLATRRAVTLRDSPFRTRTYVDRISQPPTLASSPTDDKHIFSQPCWAAF</sequence>
<protein>
    <submittedName>
        <fullName evidence="1">Uncharacterized protein</fullName>
    </submittedName>
</protein>
<gene>
    <name evidence="1" type="ORF">PsYK624_099160</name>
</gene>
<accession>A0A9P3GF87</accession>
<proteinExistence type="predicted"/>
<reference evidence="1 2" key="1">
    <citation type="submission" date="2021-08" db="EMBL/GenBank/DDBJ databases">
        <title>Draft Genome Sequence of Phanerochaete sordida strain YK-624.</title>
        <authorList>
            <person name="Mori T."/>
            <person name="Dohra H."/>
            <person name="Suzuki T."/>
            <person name="Kawagishi H."/>
            <person name="Hirai H."/>
        </authorList>
    </citation>
    <scope>NUCLEOTIDE SEQUENCE [LARGE SCALE GENOMIC DNA]</scope>
    <source>
        <strain evidence="1 2">YK-624</strain>
    </source>
</reference>
<dbReference type="Proteomes" id="UP000703269">
    <property type="component" value="Unassembled WGS sequence"/>
</dbReference>
<evidence type="ECO:0000313" key="2">
    <source>
        <dbReference type="Proteomes" id="UP000703269"/>
    </source>
</evidence>